<name>A0AAE3GQL3_9CYAN</name>
<sequence>MKKISRTKLIDRKYNQRDARLFVIATEGRETEKQYFAMFHDSRIKIEVLATGDDNKSAPQYVLARLDEFTQKYDLSSDDTLWLMFDVDRWGEKNISTICRQAKQKKYRLAISNPCFEVWLFLHFDNLNTVDTKCKECKYFEDKLRNKLGGYNKSNLNLDLFTNYIEDAVQRAKNLHPSHQQNWPPTPGSHVYRIVEILLKAINDKKV</sequence>
<dbReference type="EMBL" id="JAMZMM010000040">
    <property type="protein sequence ID" value="MCP2728121.1"/>
    <property type="molecule type" value="Genomic_DNA"/>
</dbReference>
<evidence type="ECO:0000313" key="1">
    <source>
        <dbReference type="EMBL" id="MCP2728121.1"/>
    </source>
</evidence>
<organism evidence="1 2">
    <name type="scientific">Limnofasciculus baicalensis BBK-W-15</name>
    <dbReference type="NCBI Taxonomy" id="2699891"/>
    <lineage>
        <taxon>Bacteria</taxon>
        <taxon>Bacillati</taxon>
        <taxon>Cyanobacteriota</taxon>
        <taxon>Cyanophyceae</taxon>
        <taxon>Coleofasciculales</taxon>
        <taxon>Coleofasciculaceae</taxon>
        <taxon>Limnofasciculus</taxon>
        <taxon>Limnofasciculus baicalensis</taxon>
    </lineage>
</organism>
<keyword evidence="2" id="KW-1185">Reference proteome</keyword>
<dbReference type="RefSeq" id="WP_254010924.1">
    <property type="nucleotide sequence ID" value="NZ_JAMZMM010000040.1"/>
</dbReference>
<dbReference type="AlphaFoldDB" id="A0AAE3GQL3"/>
<comment type="caution">
    <text evidence="1">The sequence shown here is derived from an EMBL/GenBank/DDBJ whole genome shotgun (WGS) entry which is preliminary data.</text>
</comment>
<accession>A0AAE3GQL3</accession>
<dbReference type="InterPro" id="IPR025591">
    <property type="entry name" value="RloB"/>
</dbReference>
<reference evidence="1" key="1">
    <citation type="submission" date="2022-06" db="EMBL/GenBank/DDBJ databases">
        <title>New cyanobacteria of genus Symplocastrum in benthos of Lake Baikal.</title>
        <authorList>
            <person name="Sorokovikova E."/>
            <person name="Tikhonova I."/>
            <person name="Krasnopeev A."/>
            <person name="Evseev P."/>
            <person name="Gladkikh A."/>
            <person name="Belykh O."/>
        </authorList>
    </citation>
    <scope>NUCLEOTIDE SEQUENCE</scope>
    <source>
        <strain evidence="1">BBK-W-15</strain>
    </source>
</reference>
<dbReference type="Proteomes" id="UP001204953">
    <property type="component" value="Unassembled WGS sequence"/>
</dbReference>
<protein>
    <submittedName>
        <fullName evidence="1">RloB family protein</fullName>
    </submittedName>
</protein>
<dbReference type="Pfam" id="PF13707">
    <property type="entry name" value="RloB"/>
    <property type="match status" value="1"/>
</dbReference>
<evidence type="ECO:0000313" key="2">
    <source>
        <dbReference type="Proteomes" id="UP001204953"/>
    </source>
</evidence>
<gene>
    <name evidence="1" type="ORF">NJ959_06480</name>
</gene>
<proteinExistence type="predicted"/>